<dbReference type="SUPFAM" id="SSF103506">
    <property type="entry name" value="Mitochondrial carrier"/>
    <property type="match status" value="2"/>
</dbReference>
<evidence type="ECO:0000256" key="11">
    <source>
        <dbReference type="RuleBase" id="RU000488"/>
    </source>
</evidence>
<keyword evidence="4 10" id="KW-0812">Transmembrane</keyword>
<keyword evidence="7" id="KW-1133">Transmembrane helix</keyword>
<evidence type="ECO:0000256" key="2">
    <source>
        <dbReference type="ARBA" id="ARBA00006375"/>
    </source>
</evidence>
<keyword evidence="6" id="KW-1000">Mitochondrion outer membrane</keyword>
<evidence type="ECO:0000256" key="8">
    <source>
        <dbReference type="ARBA" id="ARBA00023128"/>
    </source>
</evidence>
<evidence type="ECO:0000256" key="3">
    <source>
        <dbReference type="ARBA" id="ARBA00022448"/>
    </source>
</evidence>
<keyword evidence="3 11" id="KW-0813">Transport</keyword>
<evidence type="ECO:0000256" key="4">
    <source>
        <dbReference type="ARBA" id="ARBA00022692"/>
    </source>
</evidence>
<dbReference type="InterPro" id="IPR023395">
    <property type="entry name" value="MCP_dom_sf"/>
</dbReference>
<name>C1LD69_SCHJA</name>
<sequence>MYSERLRDLGYRIMQEGSEHIMYSGEEPVESYQESIDVKPVVADSDLSPALAGMGIGVASMFLEVLLSHPFIVMRNQCQVLGSSHCLHLTPFSLIPVVRRCIQSQGLSFLWKGLGSVFIIRGLNFMTENLVCQLTSLPKEVSKSSSFRRLLGHLFLKMCSWVIITPFFAASCVEIIQSDKASEPTTLVSCVRDGFYRLFHMPSSPRLGSPGSVFRSGHTIRSIPIATSRLLPVWRLFLPVVLLNVGHYVVRSFSSIVALSYWNDCEDRLERDAEIDLNYKAGGLSRSKYSLGLSTNYSAPNIHTSINERRATDLATLAYRRQDTALQTIYNRYYTDLFAGMTANCAADVVLYPIETMVLRLCVQGTRTLVDNMDTGDVVVPIVSSYDGFFDALRSSLDLPVGFLGLYKGFGALIAQYALQALFVFGIRCLYEHLLCLWPPPPTDKIHSESSSRQNASIGFEDLQSVANGDSQSTVDNW</sequence>
<keyword evidence="9 10" id="KW-0472">Membrane</keyword>
<keyword evidence="5" id="KW-0677">Repeat</keyword>
<dbReference type="Gene3D" id="1.50.40.10">
    <property type="entry name" value="Mitochondrial carrier domain"/>
    <property type="match status" value="2"/>
</dbReference>
<protein>
    <submittedName>
        <fullName evidence="12">Hypotheticial protein</fullName>
    </submittedName>
</protein>
<evidence type="ECO:0000256" key="10">
    <source>
        <dbReference type="PROSITE-ProRule" id="PRU00282"/>
    </source>
</evidence>
<reference evidence="12" key="2">
    <citation type="submission" date="2009-03" db="EMBL/GenBank/DDBJ databases">
        <authorList>
            <person name="Gang L."/>
        </authorList>
    </citation>
    <scope>NUCLEOTIDE SEQUENCE</scope>
    <source>
        <strain evidence="12">Anhui</strain>
    </source>
</reference>
<comment type="subcellular location">
    <subcellularLocation>
        <location evidence="1">Mitochondrion outer membrane</location>
        <topology evidence="1">Multi-pass membrane protein</topology>
    </subcellularLocation>
</comment>
<accession>C1LD69</accession>
<proteinExistence type="evidence at transcript level"/>
<evidence type="ECO:0000313" key="12">
    <source>
        <dbReference type="EMBL" id="CAX72647.1"/>
    </source>
</evidence>
<evidence type="ECO:0000256" key="1">
    <source>
        <dbReference type="ARBA" id="ARBA00004374"/>
    </source>
</evidence>
<organism evidence="12">
    <name type="scientific">Schistosoma japonicum</name>
    <name type="common">Blood fluke</name>
    <dbReference type="NCBI Taxonomy" id="6182"/>
    <lineage>
        <taxon>Eukaryota</taxon>
        <taxon>Metazoa</taxon>
        <taxon>Spiralia</taxon>
        <taxon>Lophotrochozoa</taxon>
        <taxon>Platyhelminthes</taxon>
        <taxon>Trematoda</taxon>
        <taxon>Digenea</taxon>
        <taxon>Strigeidida</taxon>
        <taxon>Schistosomatoidea</taxon>
        <taxon>Schistosomatidae</taxon>
        <taxon>Schistosoma</taxon>
    </lineage>
</organism>
<evidence type="ECO:0000256" key="6">
    <source>
        <dbReference type="ARBA" id="ARBA00022787"/>
    </source>
</evidence>
<dbReference type="GO" id="GO:0090149">
    <property type="term" value="P:mitochondrial membrane fission"/>
    <property type="evidence" value="ECO:0007669"/>
    <property type="project" value="InterPro"/>
</dbReference>
<dbReference type="PANTHER" id="PTHR21252:SF2">
    <property type="entry name" value="MITOCHONDRIAL OUTER MEMBRANE PROTEIN SLC25A46"/>
    <property type="match status" value="1"/>
</dbReference>
<dbReference type="Pfam" id="PF00153">
    <property type="entry name" value="Mito_carr"/>
    <property type="match status" value="1"/>
</dbReference>
<evidence type="ECO:0000256" key="9">
    <source>
        <dbReference type="ARBA" id="ARBA00023136"/>
    </source>
</evidence>
<dbReference type="InterPro" id="IPR039158">
    <property type="entry name" value="SLC25A46"/>
</dbReference>
<dbReference type="GO" id="GO:0005741">
    <property type="term" value="C:mitochondrial outer membrane"/>
    <property type="evidence" value="ECO:0007669"/>
    <property type="project" value="UniProtKB-SubCell"/>
</dbReference>
<dbReference type="AlphaFoldDB" id="C1LD69"/>
<dbReference type="PANTHER" id="PTHR21252">
    <property type="entry name" value="TB1 PROTEIN-RELATED"/>
    <property type="match status" value="1"/>
</dbReference>
<feature type="repeat" description="Solcar" evidence="10">
    <location>
        <begin position="331"/>
        <end position="434"/>
    </location>
</feature>
<evidence type="ECO:0000256" key="7">
    <source>
        <dbReference type="ARBA" id="ARBA00022989"/>
    </source>
</evidence>
<evidence type="ECO:0000256" key="5">
    <source>
        <dbReference type="ARBA" id="ARBA00022737"/>
    </source>
</evidence>
<keyword evidence="8" id="KW-0496">Mitochondrion</keyword>
<dbReference type="InterPro" id="IPR018108">
    <property type="entry name" value="MCP_transmembrane"/>
</dbReference>
<comment type="similarity">
    <text evidence="2 11">Belongs to the mitochondrial carrier (TC 2.A.29) family.</text>
</comment>
<dbReference type="EMBL" id="FN316916">
    <property type="protein sequence ID" value="CAX72647.1"/>
    <property type="molecule type" value="mRNA"/>
</dbReference>
<dbReference type="PROSITE" id="PS50920">
    <property type="entry name" value="SOLCAR"/>
    <property type="match status" value="1"/>
</dbReference>
<reference evidence="12" key="1">
    <citation type="journal article" date="2009" name="Nature">
        <title>The Schistosoma japonicum genome reveals features of host-parasite interplay.</title>
        <authorList>
            <person name="Liu F."/>
            <person name="Zhou Y."/>
            <person name="Wang Z.Q."/>
            <person name="Lu G."/>
            <person name="Zheng H."/>
            <person name="Brindley P.J."/>
            <person name="McManus D.P."/>
            <person name="Blair D."/>
            <person name="Zhang Q.H."/>
            <person name="Zhong Y."/>
            <person name="Wang S."/>
            <person name="Han Z.G."/>
            <person name="Chen Z."/>
        </authorList>
    </citation>
    <scope>NUCLEOTIDE SEQUENCE</scope>
    <source>
        <strain evidence="12">Anhui</strain>
    </source>
</reference>